<protein>
    <submittedName>
        <fullName evidence="1">Ferredoxin</fullName>
    </submittedName>
</protein>
<evidence type="ECO:0000313" key="1">
    <source>
        <dbReference type="EMBL" id="TKY92420.1"/>
    </source>
</evidence>
<gene>
    <name evidence="1" type="ORF">C5S46_00740</name>
</gene>
<organism evidence="1 2">
    <name type="scientific">Candidatus Methanomarinus sp</name>
    <dbReference type="NCBI Taxonomy" id="3386244"/>
    <lineage>
        <taxon>Archaea</taxon>
        <taxon>Methanobacteriati</taxon>
        <taxon>Methanobacteriota</taxon>
        <taxon>Stenosarchaea group</taxon>
        <taxon>Methanomicrobia</taxon>
        <taxon>Methanosarcinales</taxon>
        <taxon>ANME-2 cluster</taxon>
        <taxon>Candidatus Methanocomedenaceae</taxon>
        <taxon>Candidatus Methanomarinus</taxon>
    </lineage>
</organism>
<evidence type="ECO:0000313" key="2">
    <source>
        <dbReference type="Proteomes" id="UP000315423"/>
    </source>
</evidence>
<accession>A0AC61SD81</accession>
<name>A0AC61SD81_9EURY</name>
<dbReference type="EMBL" id="QYBA01000022">
    <property type="protein sequence ID" value="TKY92420.1"/>
    <property type="molecule type" value="Genomic_DNA"/>
</dbReference>
<sequence>MQILSHCVGCGQCVVFCPYNALSVCGRAVINNNCQRYGICIPYCPLGAIMRSEQ</sequence>
<proteinExistence type="predicted"/>
<reference evidence="1" key="1">
    <citation type="submission" date="2018-09" db="EMBL/GenBank/DDBJ databases">
        <title>A genomic encyclopedia of anaerobic methanotrophic archaea.</title>
        <authorList>
            <person name="Skennerton C.T."/>
            <person name="Chadwick G.L."/>
            <person name="Laso-Perez R."/>
            <person name="Leu A.O."/>
            <person name="Speth D.R."/>
            <person name="Yu H."/>
            <person name="Morgan-Lang C."/>
            <person name="Hatzenpichler R."/>
            <person name="Goudeau D."/>
            <person name="Malmstrom R."/>
            <person name="Woyke T."/>
            <person name="Hallam S."/>
            <person name="Tyson G.W."/>
            <person name="Wegener G."/>
            <person name="Boetius A."/>
            <person name="Orphan V.J."/>
        </authorList>
    </citation>
    <scope>NUCLEOTIDE SEQUENCE</scope>
    <source>
        <strain evidence="1">CONS3730D10UFb2</strain>
    </source>
</reference>
<dbReference type="Proteomes" id="UP000315423">
    <property type="component" value="Unassembled WGS sequence"/>
</dbReference>
<comment type="caution">
    <text evidence="1">The sequence shown here is derived from an EMBL/GenBank/DDBJ whole genome shotgun (WGS) entry which is preliminary data.</text>
</comment>